<keyword evidence="5 6" id="KW-0472">Membrane</keyword>
<comment type="subcellular location">
    <subcellularLocation>
        <location evidence="1">Membrane</location>
        <topology evidence="1">Multi-pass membrane protein</topology>
    </subcellularLocation>
</comment>
<evidence type="ECO:0000256" key="3">
    <source>
        <dbReference type="ARBA" id="ARBA00022692"/>
    </source>
</evidence>
<evidence type="ECO:0000256" key="2">
    <source>
        <dbReference type="ARBA" id="ARBA00009773"/>
    </source>
</evidence>
<accession>A0A974SIY9</accession>
<dbReference type="InterPro" id="IPR002549">
    <property type="entry name" value="AI-2E-like"/>
</dbReference>
<dbReference type="KEGG" id="xdi:EZH22_27985"/>
<evidence type="ECO:0000313" key="8">
    <source>
        <dbReference type="Proteomes" id="UP000596427"/>
    </source>
</evidence>
<feature type="transmembrane region" description="Helical" evidence="6">
    <location>
        <begin position="62"/>
        <end position="85"/>
    </location>
</feature>
<feature type="transmembrane region" description="Helical" evidence="6">
    <location>
        <begin position="239"/>
        <end position="260"/>
    </location>
</feature>
<organism evidence="7 8">
    <name type="scientific">Xanthobacter dioxanivorans</name>
    <dbReference type="NCBI Taxonomy" id="2528964"/>
    <lineage>
        <taxon>Bacteria</taxon>
        <taxon>Pseudomonadati</taxon>
        <taxon>Pseudomonadota</taxon>
        <taxon>Alphaproteobacteria</taxon>
        <taxon>Hyphomicrobiales</taxon>
        <taxon>Xanthobacteraceae</taxon>
        <taxon>Xanthobacter</taxon>
    </lineage>
</organism>
<dbReference type="PANTHER" id="PTHR21716:SF4">
    <property type="entry name" value="TRANSMEMBRANE PROTEIN 245"/>
    <property type="match status" value="1"/>
</dbReference>
<keyword evidence="8" id="KW-1185">Reference proteome</keyword>
<evidence type="ECO:0000313" key="7">
    <source>
        <dbReference type="EMBL" id="QRG06699.1"/>
    </source>
</evidence>
<name>A0A974SIY9_9HYPH</name>
<proteinExistence type="inferred from homology"/>
<evidence type="ECO:0000256" key="5">
    <source>
        <dbReference type="ARBA" id="ARBA00023136"/>
    </source>
</evidence>
<evidence type="ECO:0000256" key="6">
    <source>
        <dbReference type="SAM" id="Phobius"/>
    </source>
</evidence>
<feature type="transmembrane region" description="Helical" evidence="6">
    <location>
        <begin position="310"/>
        <end position="343"/>
    </location>
</feature>
<sequence length="351" mass="37645">MPRTKIQEFAFLATLVLVTVAFLWLLWPYYGAILWAVILAILFDPLQRWLERWLGGRRNLAATFSVLACICVVVIPGTLILAALANEAAGLYTRIGTREFDPGTMLAQLQGVLPSFVREALAALDLGDMAQLQTRLTSFLLEFSQTVANRAIIIGQNTAQFVISLGVMLYLLFFLFRDGVVLAASLRKASPLGERETDQLLEKFTSVVKATVKGNVTIAAIQGATGGVTFWMLGIQPALLWGVLMAVLSLLPAVGSGLVWVPAAAYLLLTGAYLKGAILLAIGTLVISTVDNFLRPALVGKGTMLPDYAVLISTVGGLSLIGMNGFVLGPLIVALFVAAWSLFSDAKMQPS</sequence>
<evidence type="ECO:0000256" key="1">
    <source>
        <dbReference type="ARBA" id="ARBA00004141"/>
    </source>
</evidence>
<protein>
    <submittedName>
        <fullName evidence="7">AI-2E family transporter</fullName>
    </submittedName>
</protein>
<dbReference type="GO" id="GO:0016020">
    <property type="term" value="C:membrane"/>
    <property type="evidence" value="ECO:0007669"/>
    <property type="project" value="UniProtKB-SubCell"/>
</dbReference>
<evidence type="ECO:0000256" key="4">
    <source>
        <dbReference type="ARBA" id="ARBA00022989"/>
    </source>
</evidence>
<dbReference type="RefSeq" id="WP_203193605.1">
    <property type="nucleotide sequence ID" value="NZ_CP063362.1"/>
</dbReference>
<dbReference type="AlphaFoldDB" id="A0A974SIY9"/>
<comment type="similarity">
    <text evidence="2">Belongs to the autoinducer-2 exporter (AI-2E) (TC 2.A.86) family.</text>
</comment>
<gene>
    <name evidence="7" type="ORF">EZH22_27985</name>
</gene>
<dbReference type="PANTHER" id="PTHR21716">
    <property type="entry name" value="TRANSMEMBRANE PROTEIN"/>
    <property type="match status" value="1"/>
</dbReference>
<dbReference type="Pfam" id="PF01594">
    <property type="entry name" value="AI-2E_transport"/>
    <property type="match status" value="1"/>
</dbReference>
<dbReference type="EMBL" id="CP063362">
    <property type="protein sequence ID" value="QRG06699.1"/>
    <property type="molecule type" value="Genomic_DNA"/>
</dbReference>
<feature type="transmembrane region" description="Helical" evidence="6">
    <location>
        <begin position="272"/>
        <end position="290"/>
    </location>
</feature>
<keyword evidence="4 6" id="KW-1133">Transmembrane helix</keyword>
<reference evidence="7 8" key="1">
    <citation type="submission" date="2020-10" db="EMBL/GenBank/DDBJ databases">
        <title>Degradation of 1,4-Dioxane by Xanthobacter sp. YN2, via a Novel Group-2 Soluble Di-Iron Monooxygenase.</title>
        <authorList>
            <person name="Ma F."/>
            <person name="Wang Y."/>
            <person name="Yang J."/>
            <person name="Guo H."/>
            <person name="Su D."/>
            <person name="Yu L."/>
        </authorList>
    </citation>
    <scope>NUCLEOTIDE SEQUENCE [LARGE SCALE GENOMIC DNA]</scope>
    <source>
        <strain evidence="7 8">YN2</strain>
    </source>
</reference>
<dbReference type="Proteomes" id="UP000596427">
    <property type="component" value="Chromosome"/>
</dbReference>
<keyword evidence="3 6" id="KW-0812">Transmembrane</keyword>